<dbReference type="PANTHER" id="PTHR37418:SF2">
    <property type="entry name" value="3-KETO-5-AMINOHEXANOATE CLEAVAGE ENZYME"/>
    <property type="match status" value="1"/>
</dbReference>
<dbReference type="Gene3D" id="3.20.20.70">
    <property type="entry name" value="Aldolase class I"/>
    <property type="match status" value="1"/>
</dbReference>
<proteinExistence type="predicted"/>
<evidence type="ECO:0000313" key="6">
    <source>
        <dbReference type="EMBL" id="KIZ19247.1"/>
    </source>
</evidence>
<dbReference type="EMBL" id="JRKI01000003">
    <property type="protein sequence ID" value="KIZ19247.1"/>
    <property type="molecule type" value="Genomic_DNA"/>
</dbReference>
<dbReference type="Proteomes" id="UP000032458">
    <property type="component" value="Unassembled WGS sequence"/>
</dbReference>
<evidence type="ECO:0000256" key="5">
    <source>
        <dbReference type="SAM" id="MobiDB-lite"/>
    </source>
</evidence>
<keyword evidence="2" id="KW-0808">Transferase</keyword>
<sequence>MPTDLSHGKTLILGCASTGAKFTPNNHRLTGDTTLDSICTGKTIKTSALASIAEAEALYGMGCRYYHYHARNPLTHEQTTDNEIYQEISRGVQRRCPDVLISFGASRNGSEVRERIRAFGEWERVSQCAVPLHLGGAHFVTIQAAVELQVICELERQLEKQGRTLDMDLVGDPDFLTALAAYEPSDRVQDAQLDTHSTSKGADYGKTSPLIQFQVYRNAIKARQKLALFHEIEWVQLLRSYAMTRYAVEHPAMRLGSSGQLNITLLFGFSPRLPFPENYAEFKRVVDAAKSLEYDLADPGVKKRHVTISVGAAVLPQHAARHCKELDVGPRRGTRLCAVRRLAAWASQPDSQVDVLRVGMEDTPYLVDDDGQVQLADNIQLLGHAIDEMTANAAGIERDHEAIFARMGLQGVQNDLLSVQRERPMGELAADTGAAQESRPAELVTAG</sequence>
<comment type="caution">
    <text evidence="6">The sequence shown here is derived from an EMBL/GenBank/DDBJ whole genome shotgun (WGS) entry which is preliminary data.</text>
</comment>
<keyword evidence="7" id="KW-1185">Reference proteome</keyword>
<feature type="region of interest" description="Disordered" evidence="5">
    <location>
        <begin position="427"/>
        <end position="447"/>
    </location>
</feature>
<protein>
    <recommendedName>
        <fullName evidence="8">3-keto-5-aminohexanoate cleavage protein</fullName>
    </recommendedName>
</protein>
<dbReference type="Pfam" id="PF05853">
    <property type="entry name" value="BKACE"/>
    <property type="match status" value="1"/>
</dbReference>
<dbReference type="GO" id="GO:0043720">
    <property type="term" value="F:3-keto-5-aminohexanoate cleavage activity"/>
    <property type="evidence" value="ECO:0007669"/>
    <property type="project" value="InterPro"/>
</dbReference>
<accession>A0A0D7CV52</accession>
<reference evidence="6 7" key="1">
    <citation type="submission" date="2014-09" db="EMBL/GenBank/DDBJ databases">
        <title>Draft genome sequence of Streptomyces natalensis ATCC 27448, producer of the antifungal pimaricin.</title>
        <authorList>
            <person name="Mendes M.V."/>
            <person name="Beites T."/>
            <person name="Pires S."/>
            <person name="Santos C.L."/>
            <person name="Moradas-Ferreira P."/>
        </authorList>
    </citation>
    <scope>NUCLEOTIDE SEQUENCE [LARGE SCALE GENOMIC DNA]</scope>
    <source>
        <strain evidence="6 7">ATCC 27448</strain>
    </source>
</reference>
<dbReference type="PATRIC" id="fig|1240678.4.peg.330"/>
<dbReference type="InterPro" id="IPR008567">
    <property type="entry name" value="BKACE"/>
</dbReference>
<keyword evidence="4" id="KW-0862">Zinc</keyword>
<dbReference type="RefSeq" id="WP_030067403.1">
    <property type="nucleotide sequence ID" value="NZ_JRKI01000003.1"/>
</dbReference>
<evidence type="ECO:0000256" key="2">
    <source>
        <dbReference type="ARBA" id="ARBA00022679"/>
    </source>
</evidence>
<evidence type="ECO:0000256" key="1">
    <source>
        <dbReference type="ARBA" id="ARBA00001947"/>
    </source>
</evidence>
<name>A0A0D7CV52_9ACTN</name>
<dbReference type="GO" id="GO:0046872">
    <property type="term" value="F:metal ion binding"/>
    <property type="evidence" value="ECO:0007669"/>
    <property type="project" value="UniProtKB-KW"/>
</dbReference>
<dbReference type="AlphaFoldDB" id="A0A0D7CV52"/>
<comment type="cofactor">
    <cofactor evidence="1">
        <name>Zn(2+)</name>
        <dbReference type="ChEBI" id="CHEBI:29105"/>
    </cofactor>
</comment>
<evidence type="ECO:0000256" key="4">
    <source>
        <dbReference type="ARBA" id="ARBA00022833"/>
    </source>
</evidence>
<organism evidence="6 7">
    <name type="scientific">Streptomyces natalensis ATCC 27448</name>
    <dbReference type="NCBI Taxonomy" id="1240678"/>
    <lineage>
        <taxon>Bacteria</taxon>
        <taxon>Bacillati</taxon>
        <taxon>Actinomycetota</taxon>
        <taxon>Actinomycetes</taxon>
        <taxon>Kitasatosporales</taxon>
        <taxon>Streptomycetaceae</taxon>
        <taxon>Streptomyces</taxon>
    </lineage>
</organism>
<dbReference type="InterPro" id="IPR013785">
    <property type="entry name" value="Aldolase_TIM"/>
</dbReference>
<evidence type="ECO:0000256" key="3">
    <source>
        <dbReference type="ARBA" id="ARBA00022723"/>
    </source>
</evidence>
<gene>
    <name evidence="6" type="ORF">SNA_01525</name>
</gene>
<keyword evidence="3" id="KW-0479">Metal-binding</keyword>
<evidence type="ECO:0008006" key="8">
    <source>
        <dbReference type="Google" id="ProtNLM"/>
    </source>
</evidence>
<dbReference type="PANTHER" id="PTHR37418">
    <property type="entry name" value="3-KETO-5-AMINOHEXANOATE CLEAVAGE ENZYME-RELATED"/>
    <property type="match status" value="1"/>
</dbReference>
<evidence type="ECO:0000313" key="7">
    <source>
        <dbReference type="Proteomes" id="UP000032458"/>
    </source>
</evidence>